<dbReference type="PANTHER" id="PTHR32234:SF0">
    <property type="entry name" value="THIOL:DISULFIDE INTERCHANGE PROTEIN DSBD"/>
    <property type="match status" value="1"/>
</dbReference>
<feature type="transmembrane region" description="Helical" evidence="8">
    <location>
        <begin position="334"/>
        <end position="363"/>
    </location>
</feature>
<dbReference type="InterPro" id="IPR035671">
    <property type="entry name" value="DsbD_gamma"/>
</dbReference>
<keyword evidence="11" id="KW-0560">Oxidoreductase</keyword>
<dbReference type="InterPro" id="IPR017937">
    <property type="entry name" value="Thioredoxin_CS"/>
</dbReference>
<evidence type="ECO:0000313" key="12">
    <source>
        <dbReference type="Proteomes" id="UP001595617"/>
    </source>
</evidence>
<dbReference type="Proteomes" id="UP001595617">
    <property type="component" value="Unassembled WGS sequence"/>
</dbReference>
<dbReference type="PROSITE" id="PS51352">
    <property type="entry name" value="THIOREDOXIN_2"/>
    <property type="match status" value="1"/>
</dbReference>
<dbReference type="InterPro" id="IPR013766">
    <property type="entry name" value="Thioredoxin_domain"/>
</dbReference>
<keyword evidence="5 8" id="KW-1133">Transmembrane helix</keyword>
<sequence length="590" mass="63625">MRFLAFLLVYFSALSGAWAQTHQFLPVDEALRLSHYSEPGELVVDWLIEPGHYMYQEATQITLDEGQEATLGTPKMPNHVVEKYDEFFDETLLVYYDYLTLRLPVESSGPVTFSVRYQGCAEAGLCYPPQTRTVTFDPSGTVNPLPERPQTSAAALPTDLTGSGLATWLSEGSVVLAIGLFFLLGLGLTFTPCVLPMLPIMSALVMGEQRPSTPRAAVIAVTYVIAMALTYALAGLLVASLGAAGNVQAAMQTPWVVTLFAALFALLALAMFGLFNMQLPAGIATAIQGVQNRIQRGHLASVAAVGSLSALVVSPCVSAPLAGALIYISATGDMALGFFALLALGLGMGVPLILVAVGGAKFLPRTGPWMNQVKNFFGVLLLGVSVWLLSRWISPVLTLALWGFLALGYAISLGVFAALRAPVHPVRQFLGVVILVYGVAALWGALGGATDPLRPVARTLMAGGTEAVQEQQNPFYRVQDVAELRTQLRDAANSNQPVMLDFYADWCVSCKVMKRTIFTQEDVQGLLSGYRWVQIDVTDNTRDQQALLDEYGLFGPPAVLFFTPSGQWLNALTIQGEVTKPQFLRHIEAL</sequence>
<dbReference type="PROSITE" id="PS00194">
    <property type="entry name" value="THIOREDOXIN_1"/>
    <property type="match status" value="1"/>
</dbReference>
<evidence type="ECO:0000256" key="1">
    <source>
        <dbReference type="ARBA" id="ARBA00004651"/>
    </source>
</evidence>
<feature type="transmembrane region" description="Helical" evidence="8">
    <location>
        <begin position="426"/>
        <end position="446"/>
    </location>
</feature>
<feature type="signal peptide" evidence="9">
    <location>
        <begin position="1"/>
        <end position="19"/>
    </location>
</feature>
<name>A0ABV7ZXH9_9GAMM</name>
<dbReference type="GO" id="GO:0047134">
    <property type="term" value="F:protein-disulfide reductase [NAD(P)H] activity"/>
    <property type="evidence" value="ECO:0007669"/>
    <property type="project" value="UniProtKB-EC"/>
</dbReference>
<dbReference type="CDD" id="cd02953">
    <property type="entry name" value="DsbDgamma"/>
    <property type="match status" value="1"/>
</dbReference>
<protein>
    <submittedName>
        <fullName evidence="11">Protein-disulfide reductase DsbD</fullName>
        <ecNumber evidence="11">1.8.1.8</ecNumber>
    </submittedName>
</protein>
<accession>A0ABV7ZXH9</accession>
<evidence type="ECO:0000256" key="9">
    <source>
        <dbReference type="SAM" id="SignalP"/>
    </source>
</evidence>
<dbReference type="Pfam" id="PF02683">
    <property type="entry name" value="DsbD_TM"/>
    <property type="match status" value="1"/>
</dbReference>
<dbReference type="Pfam" id="PF13899">
    <property type="entry name" value="Thioredoxin_7"/>
    <property type="match status" value="1"/>
</dbReference>
<dbReference type="PANTHER" id="PTHR32234">
    <property type="entry name" value="THIOL:DISULFIDE INTERCHANGE PROTEIN DSBD"/>
    <property type="match status" value="1"/>
</dbReference>
<dbReference type="InterPro" id="IPR036249">
    <property type="entry name" value="Thioredoxin-like_sf"/>
</dbReference>
<evidence type="ECO:0000256" key="8">
    <source>
        <dbReference type="SAM" id="Phobius"/>
    </source>
</evidence>
<dbReference type="EC" id="1.8.1.8" evidence="11"/>
<feature type="transmembrane region" description="Helical" evidence="8">
    <location>
        <begin position="255"/>
        <end position="277"/>
    </location>
</feature>
<proteinExistence type="predicted"/>
<dbReference type="Pfam" id="PF11412">
    <property type="entry name" value="DsbD_N"/>
    <property type="match status" value="1"/>
</dbReference>
<comment type="caution">
    <text evidence="11">The sequence shown here is derived from an EMBL/GenBank/DDBJ whole genome shotgun (WGS) entry which is preliminary data.</text>
</comment>
<evidence type="ECO:0000256" key="2">
    <source>
        <dbReference type="ARBA" id="ARBA00022475"/>
    </source>
</evidence>
<keyword evidence="9" id="KW-0732">Signal</keyword>
<dbReference type="InterPro" id="IPR028250">
    <property type="entry name" value="DsbDN"/>
</dbReference>
<organism evidence="11 12">
    <name type="scientific">Saccharospirillum mangrovi</name>
    <dbReference type="NCBI Taxonomy" id="2161747"/>
    <lineage>
        <taxon>Bacteria</taxon>
        <taxon>Pseudomonadati</taxon>
        <taxon>Pseudomonadota</taxon>
        <taxon>Gammaproteobacteria</taxon>
        <taxon>Oceanospirillales</taxon>
        <taxon>Saccharospirillaceae</taxon>
        <taxon>Saccharospirillum</taxon>
    </lineage>
</organism>
<evidence type="ECO:0000256" key="6">
    <source>
        <dbReference type="ARBA" id="ARBA00023136"/>
    </source>
</evidence>
<dbReference type="SUPFAM" id="SSF74863">
    <property type="entry name" value="Thiol:disulfide interchange protein DsbD, N-terminal domain (DsbD-alpha)"/>
    <property type="match status" value="1"/>
</dbReference>
<gene>
    <name evidence="11" type="primary">dsbD</name>
    <name evidence="11" type="ORF">ACFOOG_07530</name>
</gene>
<feature type="chain" id="PRO_5047106468" evidence="9">
    <location>
        <begin position="20"/>
        <end position="590"/>
    </location>
</feature>
<dbReference type="InterPro" id="IPR036929">
    <property type="entry name" value="DsbDN_sf"/>
</dbReference>
<dbReference type="Gene3D" id="2.60.40.1250">
    <property type="entry name" value="Thiol:disulfide interchange protein DsbD, N-terminal domain"/>
    <property type="match status" value="1"/>
</dbReference>
<comment type="subcellular location">
    <subcellularLocation>
        <location evidence="1">Cell membrane</location>
        <topology evidence="1">Multi-pass membrane protein</topology>
    </subcellularLocation>
</comment>
<evidence type="ECO:0000259" key="10">
    <source>
        <dbReference type="PROSITE" id="PS51352"/>
    </source>
</evidence>
<reference evidence="12" key="1">
    <citation type="journal article" date="2019" name="Int. J. Syst. Evol. Microbiol.">
        <title>The Global Catalogue of Microorganisms (GCM) 10K type strain sequencing project: providing services to taxonomists for standard genome sequencing and annotation.</title>
        <authorList>
            <consortium name="The Broad Institute Genomics Platform"/>
            <consortium name="The Broad Institute Genome Sequencing Center for Infectious Disease"/>
            <person name="Wu L."/>
            <person name="Ma J."/>
        </authorList>
    </citation>
    <scope>NUCLEOTIDE SEQUENCE [LARGE SCALE GENOMIC DNA]</scope>
    <source>
        <strain evidence="12">IBRC 10765</strain>
    </source>
</reference>
<dbReference type="EMBL" id="JBHRYR010000003">
    <property type="protein sequence ID" value="MFC3852679.1"/>
    <property type="molecule type" value="Genomic_DNA"/>
</dbReference>
<feature type="transmembrane region" description="Helical" evidence="8">
    <location>
        <begin position="174"/>
        <end position="195"/>
    </location>
</feature>
<dbReference type="SUPFAM" id="SSF52833">
    <property type="entry name" value="Thioredoxin-like"/>
    <property type="match status" value="1"/>
</dbReference>
<feature type="domain" description="Thioredoxin" evidence="10">
    <location>
        <begin position="467"/>
        <end position="590"/>
    </location>
</feature>
<dbReference type="NCBIfam" id="NF001419">
    <property type="entry name" value="PRK00293.1"/>
    <property type="match status" value="1"/>
</dbReference>
<keyword evidence="12" id="KW-1185">Reference proteome</keyword>
<dbReference type="RefSeq" id="WP_380695118.1">
    <property type="nucleotide sequence ID" value="NZ_JBHRYR010000003.1"/>
</dbReference>
<keyword evidence="3 8" id="KW-0812">Transmembrane</keyword>
<evidence type="ECO:0000256" key="4">
    <source>
        <dbReference type="ARBA" id="ARBA00022748"/>
    </source>
</evidence>
<evidence type="ECO:0000256" key="5">
    <source>
        <dbReference type="ARBA" id="ARBA00022989"/>
    </source>
</evidence>
<keyword evidence="2" id="KW-1003">Cell membrane</keyword>
<evidence type="ECO:0000256" key="3">
    <source>
        <dbReference type="ARBA" id="ARBA00022692"/>
    </source>
</evidence>
<keyword evidence="6 8" id="KW-0472">Membrane</keyword>
<evidence type="ECO:0000313" key="11">
    <source>
        <dbReference type="EMBL" id="MFC3852679.1"/>
    </source>
</evidence>
<feature type="transmembrane region" description="Helical" evidence="8">
    <location>
        <begin position="375"/>
        <end position="393"/>
    </location>
</feature>
<evidence type="ECO:0000256" key="7">
    <source>
        <dbReference type="ARBA" id="ARBA00023284"/>
    </source>
</evidence>
<feature type="transmembrane region" description="Helical" evidence="8">
    <location>
        <begin position="216"/>
        <end position="243"/>
    </location>
</feature>
<dbReference type="InterPro" id="IPR003834">
    <property type="entry name" value="Cyt_c_assmbl_TM_dom"/>
</dbReference>
<feature type="transmembrane region" description="Helical" evidence="8">
    <location>
        <begin position="399"/>
        <end position="419"/>
    </location>
</feature>
<keyword evidence="4" id="KW-0201">Cytochrome c-type biogenesis</keyword>
<dbReference type="Gene3D" id="3.40.30.10">
    <property type="entry name" value="Glutaredoxin"/>
    <property type="match status" value="1"/>
</dbReference>
<feature type="transmembrane region" description="Helical" evidence="8">
    <location>
        <begin position="298"/>
        <end position="328"/>
    </location>
</feature>
<keyword evidence="7" id="KW-0676">Redox-active center</keyword>